<feature type="chain" id="PRO_5026349441" description="Lytic polysaccharide monooxygenase" evidence="1">
    <location>
        <begin position="22"/>
        <end position="214"/>
    </location>
</feature>
<protein>
    <recommendedName>
        <fullName evidence="4">Lytic polysaccharide monooxygenase</fullName>
    </recommendedName>
</protein>
<dbReference type="AlphaFoldDB" id="A0A6G1KEM2"/>
<keyword evidence="1" id="KW-0732">Signal</keyword>
<sequence>MFNPATLFLLVASSLLASTSASLNCTVADAPIPQYACPDATCPQVGEYKLGDIAWIWCAVDDMQQPKYNAPLLPEPSPVYTRLPTPFRWMFLENNNYAPAGPGVFERYQDCWFFEQMWPPGTELLPFCRNATFVPKPPPGPPCLITDVESTYAVHAPSFSIMRKLRQPADPALGTYSLCTSPKPFAPVPDVLCSFDLVCYYSLSTWENVIIVEQ</sequence>
<dbReference type="EMBL" id="MU005767">
    <property type="protein sequence ID" value="KAF2711299.1"/>
    <property type="molecule type" value="Genomic_DNA"/>
</dbReference>
<evidence type="ECO:0000313" key="2">
    <source>
        <dbReference type="EMBL" id="KAF2711299.1"/>
    </source>
</evidence>
<dbReference type="Proteomes" id="UP000799428">
    <property type="component" value="Unassembled WGS sequence"/>
</dbReference>
<evidence type="ECO:0008006" key="4">
    <source>
        <dbReference type="Google" id="ProtNLM"/>
    </source>
</evidence>
<organism evidence="2 3">
    <name type="scientific">Pleomassaria siparia CBS 279.74</name>
    <dbReference type="NCBI Taxonomy" id="1314801"/>
    <lineage>
        <taxon>Eukaryota</taxon>
        <taxon>Fungi</taxon>
        <taxon>Dikarya</taxon>
        <taxon>Ascomycota</taxon>
        <taxon>Pezizomycotina</taxon>
        <taxon>Dothideomycetes</taxon>
        <taxon>Pleosporomycetidae</taxon>
        <taxon>Pleosporales</taxon>
        <taxon>Pleomassariaceae</taxon>
        <taxon>Pleomassaria</taxon>
    </lineage>
</organism>
<evidence type="ECO:0000313" key="3">
    <source>
        <dbReference type="Proteomes" id="UP000799428"/>
    </source>
</evidence>
<gene>
    <name evidence="2" type="ORF">K504DRAFT_499962</name>
</gene>
<reference evidence="2" key="1">
    <citation type="journal article" date="2020" name="Stud. Mycol.">
        <title>101 Dothideomycetes genomes: a test case for predicting lifestyles and emergence of pathogens.</title>
        <authorList>
            <person name="Haridas S."/>
            <person name="Albert R."/>
            <person name="Binder M."/>
            <person name="Bloem J."/>
            <person name="Labutti K."/>
            <person name="Salamov A."/>
            <person name="Andreopoulos B."/>
            <person name="Baker S."/>
            <person name="Barry K."/>
            <person name="Bills G."/>
            <person name="Bluhm B."/>
            <person name="Cannon C."/>
            <person name="Castanera R."/>
            <person name="Culley D."/>
            <person name="Daum C."/>
            <person name="Ezra D."/>
            <person name="Gonzalez J."/>
            <person name="Henrissat B."/>
            <person name="Kuo A."/>
            <person name="Liang C."/>
            <person name="Lipzen A."/>
            <person name="Lutzoni F."/>
            <person name="Magnuson J."/>
            <person name="Mondo S."/>
            <person name="Nolan M."/>
            <person name="Ohm R."/>
            <person name="Pangilinan J."/>
            <person name="Park H.-J."/>
            <person name="Ramirez L."/>
            <person name="Alfaro M."/>
            <person name="Sun H."/>
            <person name="Tritt A."/>
            <person name="Yoshinaga Y."/>
            <person name="Zwiers L.-H."/>
            <person name="Turgeon B."/>
            <person name="Goodwin S."/>
            <person name="Spatafora J."/>
            <person name="Crous P."/>
            <person name="Grigoriev I."/>
        </authorList>
    </citation>
    <scope>NUCLEOTIDE SEQUENCE</scope>
    <source>
        <strain evidence="2">CBS 279.74</strain>
    </source>
</reference>
<keyword evidence="3" id="KW-1185">Reference proteome</keyword>
<feature type="signal peptide" evidence="1">
    <location>
        <begin position="1"/>
        <end position="21"/>
    </location>
</feature>
<evidence type="ECO:0000256" key="1">
    <source>
        <dbReference type="SAM" id="SignalP"/>
    </source>
</evidence>
<name>A0A6G1KEM2_9PLEO</name>
<dbReference type="OrthoDB" id="3730179at2759"/>
<proteinExistence type="predicted"/>
<accession>A0A6G1KEM2</accession>